<comment type="caution">
    <text evidence="2">The sequence shown here is derived from an EMBL/GenBank/DDBJ whole genome shotgun (WGS) entry which is preliminary data.</text>
</comment>
<feature type="region of interest" description="Disordered" evidence="1">
    <location>
        <begin position="1"/>
        <end position="28"/>
    </location>
</feature>
<reference evidence="2 3" key="1">
    <citation type="submission" date="2016-04" db="EMBL/GenBank/DDBJ databases">
        <title>Genome analyses suggest a sexual origin of heterokaryosis in a supposedly ancient asexual fungus.</title>
        <authorList>
            <person name="Ropars J."/>
            <person name="Sedzielewska K."/>
            <person name="Noel J."/>
            <person name="Charron P."/>
            <person name="Farinelli L."/>
            <person name="Marton T."/>
            <person name="Kruger M."/>
            <person name="Pelin A."/>
            <person name="Brachmann A."/>
            <person name="Corradi N."/>
        </authorList>
    </citation>
    <scope>NUCLEOTIDE SEQUENCE [LARGE SCALE GENOMIC DNA]</scope>
    <source>
        <strain evidence="2 3">A5</strain>
    </source>
</reference>
<evidence type="ECO:0000313" key="3">
    <source>
        <dbReference type="Proteomes" id="UP000232722"/>
    </source>
</evidence>
<sequence length="601" mass="69758">MENFKPLGTYPPSPKFTQKPRNNAPQYSIPNNYIVKTEVSGWTLRCETKYTLNLKKHSTKLSGPRLFGLDIKQLYNFRLQIGSLPITTTATKVNERKRPLEDITSQSQQNKRINSFGCDIQKAVDELIIKHKLTNSSGQPIMHMHYIEFDYKENQTYIKFGDSNFTTTQTRLDSIVRVCDKTFLGHDGYRHLAAVVPILFHEYLEINNQSSIDDDVNEYTGDILIDDHEIGNEAFRSLLTLLKALIHIWKAEENPVIISENTLYIKLSGDGRNVGRKQNHVMIIFCLLNKGKEVLKPDHQYCIYLYVGCEKYEDLAKVGQLFQNQLFDLKNNGIIDQDGIHWPTELFFCGDWKFMYIIMGQSAPNSKYFCLYSINQENYIPDELHLLLRISDVLIEYLFADLIKNKDFSKQIKLAIELAFKNIKVYFEFFQSKSTGKQWNWTSLMEPDKKIMLEKFPVSQFIQAHLSNQEIDQFEIDAQNWICIFCHPTQGYINSPIQIPGLYRKEDVMPYMHIFAKHVPQFLRQLKEKGFSLQILSTSSIEKKNHNQVCLFFGGTTMGGGTDGKSVVYNIMSFENHQLFYLINNTPKKIVARNIDVNKEN</sequence>
<dbReference type="PANTHER" id="PTHR31424">
    <property type="entry name" value="PROTEIN CBG23806"/>
    <property type="match status" value="1"/>
</dbReference>
<organism evidence="2 3">
    <name type="scientific">Rhizophagus irregularis</name>
    <dbReference type="NCBI Taxonomy" id="588596"/>
    <lineage>
        <taxon>Eukaryota</taxon>
        <taxon>Fungi</taxon>
        <taxon>Fungi incertae sedis</taxon>
        <taxon>Mucoromycota</taxon>
        <taxon>Glomeromycotina</taxon>
        <taxon>Glomeromycetes</taxon>
        <taxon>Glomerales</taxon>
        <taxon>Glomeraceae</taxon>
        <taxon>Rhizophagus</taxon>
    </lineage>
</organism>
<proteinExistence type="predicted"/>
<evidence type="ECO:0000313" key="2">
    <source>
        <dbReference type="EMBL" id="PKC03754.1"/>
    </source>
</evidence>
<protein>
    <submittedName>
        <fullName evidence="2">Uncharacterized protein</fullName>
    </submittedName>
</protein>
<name>A0A2N0PAA9_9GLOM</name>
<dbReference type="VEuPathDB" id="FungiDB:RhiirFUN_007950"/>
<dbReference type="VEuPathDB" id="FungiDB:FUN_013941"/>
<dbReference type="PANTHER" id="PTHR31424:SF5">
    <property type="entry name" value="APPLE DOMAIN-CONTAINING PROTEIN"/>
    <property type="match status" value="1"/>
</dbReference>
<dbReference type="VEuPathDB" id="FungiDB:RhiirA1_505669"/>
<accession>A0A2N0PAA9</accession>
<feature type="compositionally biased region" description="Polar residues" evidence="1">
    <location>
        <begin position="15"/>
        <end position="28"/>
    </location>
</feature>
<evidence type="ECO:0000256" key="1">
    <source>
        <dbReference type="SAM" id="MobiDB-lite"/>
    </source>
</evidence>
<dbReference type="AlphaFoldDB" id="A0A2N0PAA9"/>
<dbReference type="EMBL" id="LLXJ01001127">
    <property type="protein sequence ID" value="PKC03754.1"/>
    <property type="molecule type" value="Genomic_DNA"/>
</dbReference>
<gene>
    <name evidence="2" type="ORF">RhiirA5_423286</name>
</gene>
<reference evidence="2 3" key="2">
    <citation type="submission" date="2017-09" db="EMBL/GenBank/DDBJ databases">
        <title>Extensive intraspecific genome diversity in a model arbuscular mycorrhizal fungus.</title>
        <authorList>
            <person name="Chen E.C."/>
            <person name="Morin E."/>
            <person name="Beaudet D."/>
            <person name="Noel J."/>
            <person name="Ndikumana S."/>
            <person name="Charron P."/>
            <person name="St-Onge C."/>
            <person name="Giorgi J."/>
            <person name="Grigoriev I.V."/>
            <person name="Roux C."/>
            <person name="Martin F.M."/>
            <person name="Corradi N."/>
        </authorList>
    </citation>
    <scope>NUCLEOTIDE SEQUENCE [LARGE SCALE GENOMIC DNA]</scope>
    <source>
        <strain evidence="2 3">A5</strain>
    </source>
</reference>
<dbReference type="Proteomes" id="UP000232722">
    <property type="component" value="Unassembled WGS sequence"/>
</dbReference>